<dbReference type="GO" id="GO:0005829">
    <property type="term" value="C:cytosol"/>
    <property type="evidence" value="ECO:0007669"/>
    <property type="project" value="TreeGrafter"/>
</dbReference>
<comment type="caution">
    <text evidence="3">The sequence shown here is derived from an EMBL/GenBank/DDBJ whole genome shotgun (WGS) entry which is preliminary data.</text>
</comment>
<accession>A0A9X1ZX33</accession>
<reference evidence="3" key="1">
    <citation type="submission" date="2022-01" db="EMBL/GenBank/DDBJ databases">
        <title>Genome sequence and assembly of Parabukholderia sp. RG36.</title>
        <authorList>
            <person name="Chhetri G."/>
        </authorList>
    </citation>
    <scope>NUCLEOTIDE SEQUENCE</scope>
    <source>
        <strain evidence="3">RG36</strain>
    </source>
</reference>
<keyword evidence="1" id="KW-0238">DNA-binding</keyword>
<evidence type="ECO:0000313" key="3">
    <source>
        <dbReference type="EMBL" id="MCG5077522.1"/>
    </source>
</evidence>
<gene>
    <name evidence="3" type="ORF">L5014_29975</name>
</gene>
<name>A0A9X1ZX33_9BURK</name>
<dbReference type="GO" id="GO:0003700">
    <property type="term" value="F:DNA-binding transcription factor activity"/>
    <property type="evidence" value="ECO:0007669"/>
    <property type="project" value="TreeGrafter"/>
</dbReference>
<dbReference type="InterPro" id="IPR050807">
    <property type="entry name" value="TransReg_Diox_bact_type"/>
</dbReference>
<dbReference type="EMBL" id="JAKLJA010000037">
    <property type="protein sequence ID" value="MCG5077522.1"/>
    <property type="molecule type" value="Genomic_DNA"/>
</dbReference>
<proteinExistence type="predicted"/>
<dbReference type="SMART" id="SM00530">
    <property type="entry name" value="HTH_XRE"/>
    <property type="match status" value="1"/>
</dbReference>
<dbReference type="PANTHER" id="PTHR46797:SF1">
    <property type="entry name" value="METHYLPHOSPHONATE SYNTHASE"/>
    <property type="match status" value="1"/>
</dbReference>
<keyword evidence="4" id="KW-1185">Reference proteome</keyword>
<evidence type="ECO:0000259" key="2">
    <source>
        <dbReference type="PROSITE" id="PS50943"/>
    </source>
</evidence>
<dbReference type="CDD" id="cd00093">
    <property type="entry name" value="HTH_XRE"/>
    <property type="match status" value="1"/>
</dbReference>
<dbReference type="InterPro" id="IPR010982">
    <property type="entry name" value="Lambda_DNA-bd_dom_sf"/>
</dbReference>
<organism evidence="3 4">
    <name type="scientific">Paraburkholderia tagetis</name>
    <dbReference type="NCBI Taxonomy" id="2913261"/>
    <lineage>
        <taxon>Bacteria</taxon>
        <taxon>Pseudomonadati</taxon>
        <taxon>Pseudomonadota</taxon>
        <taxon>Betaproteobacteria</taxon>
        <taxon>Burkholderiales</taxon>
        <taxon>Burkholderiaceae</taxon>
        <taxon>Paraburkholderia</taxon>
    </lineage>
</organism>
<evidence type="ECO:0000313" key="4">
    <source>
        <dbReference type="Proteomes" id="UP001139308"/>
    </source>
</evidence>
<dbReference type="InterPro" id="IPR001387">
    <property type="entry name" value="Cro/C1-type_HTH"/>
</dbReference>
<evidence type="ECO:0000256" key="1">
    <source>
        <dbReference type="ARBA" id="ARBA00023125"/>
    </source>
</evidence>
<feature type="domain" description="HTH cro/C1-type" evidence="2">
    <location>
        <begin position="11"/>
        <end position="65"/>
    </location>
</feature>
<dbReference type="AlphaFoldDB" id="A0A9X1ZX33"/>
<dbReference type="PROSITE" id="PS50943">
    <property type="entry name" value="HTH_CROC1"/>
    <property type="match status" value="1"/>
</dbReference>
<protein>
    <submittedName>
        <fullName evidence="3">Helix-turn-helix domain-containing protein</fullName>
    </submittedName>
</protein>
<dbReference type="GO" id="GO:0003677">
    <property type="term" value="F:DNA binding"/>
    <property type="evidence" value="ECO:0007669"/>
    <property type="project" value="UniProtKB-KW"/>
</dbReference>
<dbReference type="Proteomes" id="UP001139308">
    <property type="component" value="Unassembled WGS sequence"/>
</dbReference>
<sequence>MSRIAAFGRVVREERLAKGISQEELAEKANLHRNFISLVERGQSKIALDSLFALADALDISASTLLRRAETAAKKSHRQPAE</sequence>
<dbReference type="Gene3D" id="1.10.260.40">
    <property type="entry name" value="lambda repressor-like DNA-binding domains"/>
    <property type="match status" value="1"/>
</dbReference>
<dbReference type="Pfam" id="PF01381">
    <property type="entry name" value="HTH_3"/>
    <property type="match status" value="1"/>
</dbReference>
<dbReference type="SUPFAM" id="SSF47413">
    <property type="entry name" value="lambda repressor-like DNA-binding domains"/>
    <property type="match status" value="1"/>
</dbReference>
<dbReference type="PANTHER" id="PTHR46797">
    <property type="entry name" value="HTH-TYPE TRANSCRIPTIONAL REGULATOR"/>
    <property type="match status" value="1"/>
</dbReference>
<dbReference type="RefSeq" id="WP_238467419.1">
    <property type="nucleotide sequence ID" value="NZ_JAKLJA010000037.1"/>
</dbReference>